<gene>
    <name evidence="1" type="ORF">HDID_LOCUS6413</name>
    <name evidence="2" type="ORF">WMSIL1_LOCUS7343</name>
</gene>
<evidence type="ECO:0000313" key="3">
    <source>
        <dbReference type="Proteomes" id="UP000274504"/>
    </source>
</evidence>
<dbReference type="STRING" id="6216.A0A0R3SNA0"/>
<dbReference type="WBParaSite" id="HDID_0000641501-mRNA-1">
    <property type="protein sequence ID" value="HDID_0000641501-mRNA-1"/>
    <property type="gene ID" value="HDID_0000641501"/>
</dbReference>
<reference evidence="1 3" key="2">
    <citation type="submission" date="2018-11" db="EMBL/GenBank/DDBJ databases">
        <authorList>
            <consortium name="Pathogen Informatics"/>
        </authorList>
    </citation>
    <scope>NUCLEOTIDE SEQUENCE [LARGE SCALE GENOMIC DNA]</scope>
</reference>
<dbReference type="AlphaFoldDB" id="A0A0R3SNA0"/>
<proteinExistence type="predicted"/>
<dbReference type="Proteomes" id="UP000274504">
    <property type="component" value="Unassembled WGS sequence"/>
</dbReference>
<dbReference type="OrthoDB" id="6229640at2759"/>
<evidence type="ECO:0000313" key="5">
    <source>
        <dbReference type="WBParaSite" id="HDID_0000641501-mRNA-1"/>
    </source>
</evidence>
<reference evidence="5" key="1">
    <citation type="submission" date="2017-02" db="UniProtKB">
        <authorList>
            <consortium name="WormBaseParasite"/>
        </authorList>
    </citation>
    <scope>IDENTIFICATION</scope>
</reference>
<protein>
    <submittedName>
        <fullName evidence="5">Ras-GEF domain-containing protein</fullName>
    </submittedName>
</protein>
<dbReference type="EMBL" id="CABIJS010000256">
    <property type="protein sequence ID" value="VUZ47923.1"/>
    <property type="molecule type" value="Genomic_DNA"/>
</dbReference>
<accession>A0A0R3SNA0</accession>
<evidence type="ECO:0000313" key="1">
    <source>
        <dbReference type="EMBL" id="VDL58731.1"/>
    </source>
</evidence>
<evidence type="ECO:0000313" key="2">
    <source>
        <dbReference type="EMBL" id="VUZ47923.1"/>
    </source>
</evidence>
<reference evidence="2 4" key="3">
    <citation type="submission" date="2019-07" db="EMBL/GenBank/DDBJ databases">
        <authorList>
            <person name="Jastrzebski P J."/>
            <person name="Paukszto L."/>
            <person name="Jastrzebski P J."/>
        </authorList>
    </citation>
    <scope>NUCLEOTIDE SEQUENCE [LARGE SCALE GENOMIC DNA]</scope>
    <source>
        <strain evidence="2 4">WMS-il1</strain>
    </source>
</reference>
<evidence type="ECO:0000313" key="4">
    <source>
        <dbReference type="Proteomes" id="UP000321570"/>
    </source>
</evidence>
<name>A0A0R3SNA0_HYMDI</name>
<dbReference type="EMBL" id="UYSG01005282">
    <property type="protein sequence ID" value="VDL58731.1"/>
    <property type="molecule type" value="Genomic_DNA"/>
</dbReference>
<sequence>MNIQQSVNSSPVLAFKTCLQNDVFEKLPNMTFEFTLFAPWTSVSDGRAIKIPVCIGAPLLCLRELHEQELKQGRSFLDDFSWSNPHDSPNLQSEVEDLVEWLLNNVTTYPGCRDYLLTKNPRLLFESILSILKRITNPVYVLSPKTCKILHYLYLLEPTHPYLMYIDEVLFDKVTDSMLQDNEGCLSDISRFIHQTYSCSRISRQDKLKLTKILNRHLFHDLHMVKRRKTRNVIRFIIRGMLFLVRRYVIAVCTRIREARKESWQMNCVTMRPHIKEYAVLTLAKRLGPLIFYFPKFITHSQEMAVRAMTNILCSNTDRLWAPGQTSSSVSIETAPPKCHPGCTCLHDI</sequence>
<organism evidence="5">
    <name type="scientific">Hymenolepis diminuta</name>
    <name type="common">Rat tapeworm</name>
    <dbReference type="NCBI Taxonomy" id="6216"/>
    <lineage>
        <taxon>Eukaryota</taxon>
        <taxon>Metazoa</taxon>
        <taxon>Spiralia</taxon>
        <taxon>Lophotrochozoa</taxon>
        <taxon>Platyhelminthes</taxon>
        <taxon>Cestoda</taxon>
        <taxon>Eucestoda</taxon>
        <taxon>Cyclophyllidea</taxon>
        <taxon>Hymenolepididae</taxon>
        <taxon>Hymenolepis</taxon>
    </lineage>
</organism>
<dbReference type="Proteomes" id="UP000321570">
    <property type="component" value="Unassembled WGS sequence"/>
</dbReference>
<keyword evidence="4" id="KW-1185">Reference proteome</keyword>